<comment type="similarity">
    <text evidence="1 7">Belongs to the peptidase S8 family.</text>
</comment>
<evidence type="ECO:0000256" key="1">
    <source>
        <dbReference type="ARBA" id="ARBA00011073"/>
    </source>
</evidence>
<keyword evidence="2 7" id="KW-0645">Protease</keyword>
<dbReference type="GO" id="GO:0016020">
    <property type="term" value="C:membrane"/>
    <property type="evidence" value="ECO:0007669"/>
    <property type="project" value="InterPro"/>
</dbReference>
<dbReference type="STRING" id="1095630.A0A2J6SEH0"/>
<evidence type="ECO:0000256" key="7">
    <source>
        <dbReference type="PROSITE-ProRule" id="PRU01240"/>
    </source>
</evidence>
<dbReference type="PANTHER" id="PTHR43399">
    <property type="entry name" value="SUBTILISIN-RELATED"/>
    <property type="match status" value="1"/>
</dbReference>
<dbReference type="AlphaFoldDB" id="A0A2J6SEH0"/>
<evidence type="ECO:0000313" key="11">
    <source>
        <dbReference type="Proteomes" id="UP000235371"/>
    </source>
</evidence>
<dbReference type="GO" id="GO:0004252">
    <property type="term" value="F:serine-type endopeptidase activity"/>
    <property type="evidence" value="ECO:0007669"/>
    <property type="project" value="UniProtKB-UniRule"/>
</dbReference>
<dbReference type="Pfam" id="PF00082">
    <property type="entry name" value="Peptidase_S8"/>
    <property type="match status" value="1"/>
</dbReference>
<evidence type="ECO:0000313" key="10">
    <source>
        <dbReference type="EMBL" id="PMD49152.1"/>
    </source>
</evidence>
<gene>
    <name evidence="10" type="ORF">K444DRAFT_671136</name>
</gene>
<dbReference type="Pfam" id="PF06280">
    <property type="entry name" value="fn3_5"/>
    <property type="match status" value="1"/>
</dbReference>
<sequence length="619" mass="66170">MGGVDKLHRRGIKGKGIKIGIIDTGADYRHPDLGAGFGPGHKIAGGHSFVYDNGTLGEGPDTFISCYGGGHGTHVARIIGMDSVPSSFDITGVAPEASIYMYRAFDCNGRAGSDTIVAAMSKAQEDGVDIVSMSLGIGPASFSGAVDPLAAITKTLTNAVIAVIVAQSNAANEIGRAKNDLYTEEWPSTESTALAVGAISNTYFPVVYPAVDLSGATLRYAKNYGAGGGYSHYKLKFSSSSFSSSQQPGGGLMDYYSSFGPTWHDYNLKPQVSAPEGHILSTWPLGPLGGYAILSGISMATPYLAASYALVKTQFPKASIAEITTRLQINAKPLPWIWNSNMLSATYQQGAGLVDVFNAIYSDSYSDYYLQYAEPSQQPLYGTATFPTPTVKIRAGQSTKVSFSISPPSGVRPSSLPVFDGFITVTDSDQSAFSIPYVGPPYSLFNTPYIYTSPTSFGVQLPSLYGYNADQSNITYDIGLLEVVVSYGFGGAVPTLQWTTEFSISILPANTNIKPDHYGFNQSIQYPYIPSAFAPNSTVFRHPNFGTLINDTGLMWPENNAPFDSDTSVKGGNGVRWKVGNGDYRWFAAVLRWGGTSGRQEDYDTWLGPVIRFVNGTSG</sequence>
<proteinExistence type="inferred from homology"/>
<keyword evidence="4 7" id="KW-0378">Hydrolase</keyword>
<dbReference type="SUPFAM" id="SSF52743">
    <property type="entry name" value="Subtilisin-like"/>
    <property type="match status" value="1"/>
</dbReference>
<evidence type="ECO:0000259" key="8">
    <source>
        <dbReference type="Pfam" id="PF00082"/>
    </source>
</evidence>
<evidence type="ECO:0000256" key="5">
    <source>
        <dbReference type="ARBA" id="ARBA00022825"/>
    </source>
</evidence>
<dbReference type="InterPro" id="IPR010435">
    <property type="entry name" value="C5a/SBT2-like_Fn3"/>
</dbReference>
<dbReference type="InterPro" id="IPR015500">
    <property type="entry name" value="Peptidase_S8_subtilisin-rel"/>
</dbReference>
<evidence type="ECO:0000256" key="6">
    <source>
        <dbReference type="PIRSR" id="PIRSR615500-1"/>
    </source>
</evidence>
<feature type="active site" description="Charge relay system" evidence="6 7">
    <location>
        <position position="298"/>
    </location>
</feature>
<protein>
    <submittedName>
        <fullName evidence="10">Subtilisin-like protein</fullName>
    </submittedName>
</protein>
<dbReference type="InParanoid" id="A0A2J6SEH0"/>
<feature type="domain" description="C5a peptidase/Subtilisin-like protease SBT2-like Fn3-like" evidence="9">
    <location>
        <begin position="376"/>
        <end position="438"/>
    </location>
</feature>
<dbReference type="GO" id="GO:0006508">
    <property type="term" value="P:proteolysis"/>
    <property type="evidence" value="ECO:0007669"/>
    <property type="project" value="UniProtKB-KW"/>
</dbReference>
<dbReference type="Gene3D" id="3.40.50.200">
    <property type="entry name" value="Peptidase S8/S53 domain"/>
    <property type="match status" value="1"/>
</dbReference>
<keyword evidence="5 7" id="KW-0720">Serine protease</keyword>
<dbReference type="GeneID" id="36595796"/>
<evidence type="ECO:0000256" key="2">
    <source>
        <dbReference type="ARBA" id="ARBA00022670"/>
    </source>
</evidence>
<dbReference type="PROSITE" id="PS51892">
    <property type="entry name" value="SUBTILASE"/>
    <property type="match status" value="1"/>
</dbReference>
<evidence type="ECO:0000256" key="3">
    <source>
        <dbReference type="ARBA" id="ARBA00022729"/>
    </source>
</evidence>
<feature type="active site" description="Charge relay system" evidence="6 7">
    <location>
        <position position="71"/>
    </location>
</feature>
<reference evidence="10 11" key="1">
    <citation type="submission" date="2016-04" db="EMBL/GenBank/DDBJ databases">
        <title>A degradative enzymes factory behind the ericoid mycorrhizal symbiosis.</title>
        <authorList>
            <consortium name="DOE Joint Genome Institute"/>
            <person name="Martino E."/>
            <person name="Morin E."/>
            <person name="Grelet G."/>
            <person name="Kuo A."/>
            <person name="Kohler A."/>
            <person name="Daghino S."/>
            <person name="Barry K."/>
            <person name="Choi C."/>
            <person name="Cichocki N."/>
            <person name="Clum A."/>
            <person name="Copeland A."/>
            <person name="Hainaut M."/>
            <person name="Haridas S."/>
            <person name="Labutti K."/>
            <person name="Lindquist E."/>
            <person name="Lipzen A."/>
            <person name="Khouja H.-R."/>
            <person name="Murat C."/>
            <person name="Ohm R."/>
            <person name="Olson A."/>
            <person name="Spatafora J."/>
            <person name="Veneault-Fourrey C."/>
            <person name="Henrissat B."/>
            <person name="Grigoriev I."/>
            <person name="Martin F."/>
            <person name="Perotto S."/>
        </authorList>
    </citation>
    <scope>NUCLEOTIDE SEQUENCE [LARGE SCALE GENOMIC DNA]</scope>
    <source>
        <strain evidence="10 11">E</strain>
    </source>
</reference>
<evidence type="ECO:0000256" key="4">
    <source>
        <dbReference type="ARBA" id="ARBA00022801"/>
    </source>
</evidence>
<dbReference type="PRINTS" id="PR00723">
    <property type="entry name" value="SUBTILISIN"/>
</dbReference>
<dbReference type="Proteomes" id="UP000235371">
    <property type="component" value="Unassembled WGS sequence"/>
</dbReference>
<dbReference type="InterPro" id="IPR051048">
    <property type="entry name" value="Peptidase_S8/S53_subtilisin"/>
</dbReference>
<feature type="domain" description="Peptidase S8/S53" evidence="8">
    <location>
        <begin position="14"/>
        <end position="332"/>
    </location>
</feature>
<accession>A0A2J6SEH0</accession>
<feature type="active site" description="Charge relay system" evidence="6 7">
    <location>
        <position position="23"/>
    </location>
</feature>
<dbReference type="InterPro" id="IPR000209">
    <property type="entry name" value="Peptidase_S8/S53_dom"/>
</dbReference>
<dbReference type="InterPro" id="IPR036852">
    <property type="entry name" value="Peptidase_S8/S53_dom_sf"/>
</dbReference>
<keyword evidence="3" id="KW-0732">Signal</keyword>
<dbReference type="PANTHER" id="PTHR43399:SF4">
    <property type="entry name" value="CELL WALL-ASSOCIATED PROTEASE"/>
    <property type="match status" value="1"/>
</dbReference>
<name>A0A2J6SEH0_9HELO</name>
<dbReference type="RefSeq" id="XP_024726056.1">
    <property type="nucleotide sequence ID" value="XM_024887720.1"/>
</dbReference>
<dbReference type="EMBL" id="KZ613936">
    <property type="protein sequence ID" value="PMD49152.1"/>
    <property type="molecule type" value="Genomic_DNA"/>
</dbReference>
<dbReference type="OrthoDB" id="10256524at2759"/>
<evidence type="ECO:0000259" key="9">
    <source>
        <dbReference type="Pfam" id="PF06280"/>
    </source>
</evidence>
<organism evidence="10 11">
    <name type="scientific">Hyaloscypha bicolor E</name>
    <dbReference type="NCBI Taxonomy" id="1095630"/>
    <lineage>
        <taxon>Eukaryota</taxon>
        <taxon>Fungi</taxon>
        <taxon>Dikarya</taxon>
        <taxon>Ascomycota</taxon>
        <taxon>Pezizomycotina</taxon>
        <taxon>Leotiomycetes</taxon>
        <taxon>Helotiales</taxon>
        <taxon>Hyaloscyphaceae</taxon>
        <taxon>Hyaloscypha</taxon>
        <taxon>Hyaloscypha bicolor</taxon>
    </lineage>
</organism>
<keyword evidence="11" id="KW-1185">Reference proteome</keyword>